<dbReference type="EMBL" id="MJEH01000005">
    <property type="protein sequence ID" value="OEH94108.1"/>
    <property type="molecule type" value="Genomic_DNA"/>
</dbReference>
<evidence type="ECO:0000313" key="2">
    <source>
        <dbReference type="EMBL" id="OEH94108.1"/>
    </source>
</evidence>
<accession>A0A1E5LJA6</accession>
<feature type="region of interest" description="Disordered" evidence="1">
    <location>
        <begin position="83"/>
        <end position="126"/>
    </location>
</feature>
<dbReference type="OrthoDB" id="2678541at2"/>
<proteinExistence type="predicted"/>
<reference evidence="2 3" key="1">
    <citation type="submission" date="2016-08" db="EMBL/GenBank/DDBJ databases">
        <title>Genome of Bacillus solimangrovi GH2-4.</title>
        <authorList>
            <person name="Lim S."/>
            <person name="Kim B.-C."/>
        </authorList>
    </citation>
    <scope>NUCLEOTIDE SEQUENCE [LARGE SCALE GENOMIC DNA]</scope>
    <source>
        <strain evidence="2 3">GH2-4</strain>
    </source>
</reference>
<dbReference type="Proteomes" id="UP000095209">
    <property type="component" value="Unassembled WGS sequence"/>
</dbReference>
<dbReference type="STRING" id="1305675.BFG57_09685"/>
<dbReference type="AlphaFoldDB" id="A0A1E5LJA6"/>
<evidence type="ECO:0000256" key="1">
    <source>
        <dbReference type="SAM" id="MobiDB-lite"/>
    </source>
</evidence>
<sequence length="254" mass="28220">MGLTDTEKRNTPIKRGQIAEIVSSTQGVNYNGRDVIHYLLAEGLAKEKDVNNITIDNFAGEDTLTRTEAVQFIYNVLENGKQDSGGKPIMKERPVQSSDLKELKPLPDEGKDIEEVNESTPPTTEIGSVSAKELFDKTEAYAKELGYVKTDFLNTTGRFSEGEGITAGVDFVQSTGDFNNLISFGVRDWNNSKDVLLFKRTLENYGIESSEVVDAIDMLEVESGIKMEAQGKVFSFSKCRIDGCLNVFFTIWDE</sequence>
<evidence type="ECO:0008006" key="4">
    <source>
        <dbReference type="Google" id="ProtNLM"/>
    </source>
</evidence>
<dbReference type="RefSeq" id="WP_069715877.1">
    <property type="nucleotide sequence ID" value="NZ_MJEH01000005.1"/>
</dbReference>
<feature type="compositionally biased region" description="Basic and acidic residues" evidence="1">
    <location>
        <begin position="89"/>
        <end position="114"/>
    </location>
</feature>
<gene>
    <name evidence="2" type="ORF">BFG57_09685</name>
</gene>
<name>A0A1E5LJA6_9BACI</name>
<comment type="caution">
    <text evidence="2">The sequence shown here is derived from an EMBL/GenBank/DDBJ whole genome shotgun (WGS) entry which is preliminary data.</text>
</comment>
<evidence type="ECO:0000313" key="3">
    <source>
        <dbReference type="Proteomes" id="UP000095209"/>
    </source>
</evidence>
<keyword evidence="3" id="KW-1185">Reference proteome</keyword>
<organism evidence="2 3">
    <name type="scientific">Bacillus solimangrovi</name>
    <dbReference type="NCBI Taxonomy" id="1305675"/>
    <lineage>
        <taxon>Bacteria</taxon>
        <taxon>Bacillati</taxon>
        <taxon>Bacillota</taxon>
        <taxon>Bacilli</taxon>
        <taxon>Bacillales</taxon>
        <taxon>Bacillaceae</taxon>
        <taxon>Bacillus</taxon>
    </lineage>
</organism>
<protein>
    <recommendedName>
        <fullName evidence="4">SLH domain-containing protein</fullName>
    </recommendedName>
</protein>